<dbReference type="EMBL" id="CP163441">
    <property type="protein sequence ID" value="XDQ40876.1"/>
    <property type="molecule type" value="Genomic_DNA"/>
</dbReference>
<feature type="compositionally biased region" description="Pro residues" evidence="1">
    <location>
        <begin position="56"/>
        <end position="65"/>
    </location>
</feature>
<dbReference type="SUPFAM" id="SSF53901">
    <property type="entry name" value="Thiolase-like"/>
    <property type="match status" value="1"/>
</dbReference>
<dbReference type="AlphaFoldDB" id="A0AB39QDL2"/>
<accession>A0AB39QDL2</accession>
<evidence type="ECO:0000313" key="2">
    <source>
        <dbReference type="EMBL" id="XDQ40876.1"/>
    </source>
</evidence>
<feature type="region of interest" description="Disordered" evidence="1">
    <location>
        <begin position="39"/>
        <end position="75"/>
    </location>
</feature>
<dbReference type="InterPro" id="IPR016039">
    <property type="entry name" value="Thiolase-like"/>
</dbReference>
<reference evidence="2" key="1">
    <citation type="submission" date="2024-07" db="EMBL/GenBank/DDBJ databases">
        <authorList>
            <person name="Yu S.T."/>
        </authorList>
    </citation>
    <scope>NUCLEOTIDE SEQUENCE</scope>
    <source>
        <strain evidence="2">R39</strain>
    </source>
</reference>
<proteinExistence type="predicted"/>
<name>A0AB39QDL2_9ACTN</name>
<gene>
    <name evidence="2" type="ORF">AB5J52_00490</name>
</gene>
<sequence length="126" mass="13306">MSAVTRQAVQLAGRRLAGVDRFVPHQADTRITAAVGLTSRSTQIGGCRTSSTSATPVPPPSPRPGPGIRGRHPPARHRICTSAFGAGLTWGATTVTWPDLKPAAHPHLVPQQLVKAYERGLLHPEG</sequence>
<dbReference type="RefSeq" id="WP_369220634.1">
    <property type="nucleotide sequence ID" value="NZ_CP163441.1"/>
</dbReference>
<dbReference type="Gene3D" id="3.40.47.10">
    <property type="match status" value="1"/>
</dbReference>
<evidence type="ECO:0000256" key="1">
    <source>
        <dbReference type="SAM" id="MobiDB-lite"/>
    </source>
</evidence>
<dbReference type="GO" id="GO:0016747">
    <property type="term" value="F:acyltransferase activity, transferring groups other than amino-acyl groups"/>
    <property type="evidence" value="ECO:0007669"/>
    <property type="project" value="UniProtKB-ARBA"/>
</dbReference>
<organism evidence="2">
    <name type="scientific">Streptomyces sp. R39</name>
    <dbReference type="NCBI Taxonomy" id="3238631"/>
    <lineage>
        <taxon>Bacteria</taxon>
        <taxon>Bacillati</taxon>
        <taxon>Actinomycetota</taxon>
        <taxon>Actinomycetes</taxon>
        <taxon>Kitasatosporales</taxon>
        <taxon>Streptomycetaceae</taxon>
        <taxon>Streptomyces</taxon>
    </lineage>
</organism>
<protein>
    <submittedName>
        <fullName evidence="2">Uncharacterized protein</fullName>
    </submittedName>
</protein>